<dbReference type="RefSeq" id="WP_125084717.1">
    <property type="nucleotide sequence ID" value="NZ_CP034248.1"/>
</dbReference>
<accession>A0A3Q8SE38</accession>
<sequence length="207" mass="22814">MDNAQTSMLGERLIRELKSAWRDTETYITSGAYMRCSEGTHEEVLNRVTNNGVYINKNPMMTVNDCKVSTSKIDGDKAFEKLQKNIDGNLYSFGFCRSDKHPAFERGKNEPPTNFGGIPDYDVDSGVEIATKFIYPCIPEFIASLNAPTSGGSSGPQWQNGSKTVMIDGVPALTSKSCLTCLKGGQITFLTNGMDMPPLDFVKHYVK</sequence>
<dbReference type="Pfam" id="PF14107">
    <property type="entry name" value="DUF4280"/>
    <property type="match status" value="1"/>
</dbReference>
<gene>
    <name evidence="1" type="ORF">EIM92_22255</name>
</gene>
<evidence type="ECO:0000313" key="2">
    <source>
        <dbReference type="Proteomes" id="UP000273145"/>
    </source>
</evidence>
<dbReference type="InterPro" id="IPR025460">
    <property type="entry name" value="DUF4280"/>
</dbReference>
<dbReference type="EMBL" id="CP034248">
    <property type="protein sequence ID" value="AZK48564.1"/>
    <property type="molecule type" value="Genomic_DNA"/>
</dbReference>
<keyword evidence="2" id="KW-1185">Reference proteome</keyword>
<dbReference type="OrthoDB" id="2565645at2"/>
<dbReference type="AlphaFoldDB" id="A0A3Q8SE38"/>
<reference evidence="1 2" key="1">
    <citation type="submission" date="2018-11" db="EMBL/GenBank/DDBJ databases">
        <title>Genome sequencing of Paenibacillus lentus DSM25539(T).</title>
        <authorList>
            <person name="Kook J.-K."/>
            <person name="Park S.-N."/>
            <person name="Lim Y.K."/>
        </authorList>
    </citation>
    <scope>NUCLEOTIDE SEQUENCE [LARGE SCALE GENOMIC DNA]</scope>
    <source>
        <strain evidence="1 2">DSM 25539</strain>
    </source>
</reference>
<dbReference type="Proteomes" id="UP000273145">
    <property type="component" value="Chromosome"/>
</dbReference>
<name>A0A3Q8SE38_9BACL</name>
<organism evidence="1 2">
    <name type="scientific">Paenibacillus lentus</name>
    <dbReference type="NCBI Taxonomy" id="1338368"/>
    <lineage>
        <taxon>Bacteria</taxon>
        <taxon>Bacillati</taxon>
        <taxon>Bacillota</taxon>
        <taxon>Bacilli</taxon>
        <taxon>Bacillales</taxon>
        <taxon>Paenibacillaceae</taxon>
        <taxon>Paenibacillus</taxon>
    </lineage>
</organism>
<protein>
    <submittedName>
        <fullName evidence="1">DUF4280 domain-containing protein</fullName>
    </submittedName>
</protein>
<evidence type="ECO:0000313" key="1">
    <source>
        <dbReference type="EMBL" id="AZK48564.1"/>
    </source>
</evidence>
<proteinExistence type="predicted"/>
<dbReference type="KEGG" id="plen:EIM92_22255"/>